<proteinExistence type="predicted"/>
<dbReference type="InterPro" id="IPR013785">
    <property type="entry name" value="Aldolase_TIM"/>
</dbReference>
<dbReference type="Proteomes" id="UP001465153">
    <property type="component" value="Unassembled WGS sequence"/>
</dbReference>
<reference evidence="7 8" key="1">
    <citation type="submission" date="2024-04" db="EMBL/GenBank/DDBJ databases">
        <title>Draft genome sequence of Sessilibacter corallicola NBRC 116591.</title>
        <authorList>
            <person name="Miyakawa T."/>
            <person name="Kusuya Y."/>
            <person name="Miura T."/>
        </authorList>
    </citation>
    <scope>NUCLEOTIDE SEQUENCE [LARGE SCALE GENOMIC DNA]</scope>
    <source>
        <strain evidence="7 8">KU-00831-HH</strain>
    </source>
</reference>
<dbReference type="InterPro" id="IPR023885">
    <property type="entry name" value="4Fe4S-binding_SPASM_dom"/>
</dbReference>
<dbReference type="SUPFAM" id="SSF102114">
    <property type="entry name" value="Radical SAM enzymes"/>
    <property type="match status" value="1"/>
</dbReference>
<evidence type="ECO:0000313" key="8">
    <source>
        <dbReference type="Proteomes" id="UP001465153"/>
    </source>
</evidence>
<dbReference type="SFLD" id="SFLDS00029">
    <property type="entry name" value="Radical_SAM"/>
    <property type="match status" value="1"/>
</dbReference>
<accession>A0ABQ0AA71</accession>
<evidence type="ECO:0000256" key="3">
    <source>
        <dbReference type="ARBA" id="ARBA00022723"/>
    </source>
</evidence>
<protein>
    <recommendedName>
        <fullName evidence="6">4Fe4S-binding SPASM domain-containing protein</fullName>
    </recommendedName>
</protein>
<dbReference type="InterPro" id="IPR007197">
    <property type="entry name" value="rSAM"/>
</dbReference>
<evidence type="ECO:0000259" key="6">
    <source>
        <dbReference type="Pfam" id="PF13186"/>
    </source>
</evidence>
<dbReference type="Gene3D" id="3.20.20.70">
    <property type="entry name" value="Aldolase class I"/>
    <property type="match status" value="1"/>
</dbReference>
<dbReference type="EMBL" id="BAABWN010000007">
    <property type="protein sequence ID" value="GAA6168552.1"/>
    <property type="molecule type" value="Genomic_DNA"/>
</dbReference>
<comment type="caution">
    <text evidence="7">The sequence shown here is derived from an EMBL/GenBank/DDBJ whole genome shotgun (WGS) entry which is preliminary data.</text>
</comment>
<evidence type="ECO:0000256" key="2">
    <source>
        <dbReference type="ARBA" id="ARBA00022691"/>
    </source>
</evidence>
<dbReference type="CDD" id="cd01335">
    <property type="entry name" value="Radical_SAM"/>
    <property type="match status" value="1"/>
</dbReference>
<evidence type="ECO:0000256" key="1">
    <source>
        <dbReference type="ARBA" id="ARBA00001966"/>
    </source>
</evidence>
<dbReference type="InterPro" id="IPR058240">
    <property type="entry name" value="rSAM_sf"/>
</dbReference>
<keyword evidence="3" id="KW-0479">Metal-binding</keyword>
<dbReference type="Pfam" id="PF13186">
    <property type="entry name" value="SPASM"/>
    <property type="match status" value="1"/>
</dbReference>
<dbReference type="CDD" id="cd21109">
    <property type="entry name" value="SPASM"/>
    <property type="match status" value="1"/>
</dbReference>
<keyword evidence="4" id="KW-0408">Iron</keyword>
<dbReference type="RefSeq" id="WP_353303275.1">
    <property type="nucleotide sequence ID" value="NZ_BAABWN010000007.1"/>
</dbReference>
<evidence type="ECO:0000313" key="7">
    <source>
        <dbReference type="EMBL" id="GAA6168552.1"/>
    </source>
</evidence>
<organism evidence="7 8">
    <name type="scientific">Sessilibacter corallicola</name>
    <dbReference type="NCBI Taxonomy" id="2904075"/>
    <lineage>
        <taxon>Bacteria</taxon>
        <taxon>Pseudomonadati</taxon>
        <taxon>Pseudomonadota</taxon>
        <taxon>Gammaproteobacteria</taxon>
        <taxon>Cellvibrionales</taxon>
        <taxon>Cellvibrionaceae</taxon>
        <taxon>Sessilibacter</taxon>
    </lineage>
</organism>
<feature type="domain" description="4Fe4S-binding SPASM" evidence="6">
    <location>
        <begin position="241"/>
        <end position="274"/>
    </location>
</feature>
<keyword evidence="2" id="KW-0949">S-adenosyl-L-methionine</keyword>
<keyword evidence="5" id="KW-0411">Iron-sulfur</keyword>
<evidence type="ECO:0000256" key="5">
    <source>
        <dbReference type="ARBA" id="ARBA00023014"/>
    </source>
</evidence>
<comment type="cofactor">
    <cofactor evidence="1">
        <name>[4Fe-4S] cluster</name>
        <dbReference type="ChEBI" id="CHEBI:49883"/>
    </cofactor>
</comment>
<sequence>MESIYYVICWHCHRRCKHCYEDKFHPYIRDELEQVVEEAITNFPKIIDNLPTSMMYDDWHHPDEQGQPVQRKGRIILSGGDVLTDPVREPVLYPILEALQEKYRDTGGVNVVVQTTGDLVTPKILQELLDRGLWMLSIAGMDDYHVGLQGDKKFTLMDKLLGYFNDFGMVESGSEENVHWFDQQGPVYSSFGATDDSWIGKLWPRGRAWENNLSKATLTDNFCNAWSGGLNFLEYGKSGSEISIDPTGNFYPCCIKTAAPLGNLTEEPLQTILDDLQGLPELEAINAGKPERMGLSQGVSVSDFYGNCRTQKPNGDDYSNLCIGCDQFFEHHLGDILKRKRAARLAQQRGLVAINA</sequence>
<gene>
    <name evidence="7" type="ORF">NBRC116591_23630</name>
</gene>
<keyword evidence="8" id="KW-1185">Reference proteome</keyword>
<evidence type="ECO:0000256" key="4">
    <source>
        <dbReference type="ARBA" id="ARBA00023004"/>
    </source>
</evidence>
<name>A0ABQ0AA71_9GAMM</name>